<gene>
    <name evidence="1" type="ORF">AAE02nite_13950</name>
</gene>
<evidence type="ECO:0000313" key="2">
    <source>
        <dbReference type="Proteomes" id="UP000321532"/>
    </source>
</evidence>
<dbReference type="Proteomes" id="UP000321532">
    <property type="component" value="Unassembled WGS sequence"/>
</dbReference>
<keyword evidence="2" id="KW-1185">Reference proteome</keyword>
<accession>A0A512AVJ0</accession>
<protein>
    <recommendedName>
        <fullName evidence="3">Alpha-L-rhamnosidase six-hairpin glycosidase domain-containing protein</fullName>
    </recommendedName>
</protein>
<dbReference type="InterPro" id="IPR008928">
    <property type="entry name" value="6-hairpin_glycosidase_sf"/>
</dbReference>
<dbReference type="EMBL" id="BJYS01000007">
    <property type="protein sequence ID" value="GEO03731.1"/>
    <property type="molecule type" value="Genomic_DNA"/>
</dbReference>
<evidence type="ECO:0000313" key="1">
    <source>
        <dbReference type="EMBL" id="GEO03731.1"/>
    </source>
</evidence>
<dbReference type="GO" id="GO:0005975">
    <property type="term" value="P:carbohydrate metabolic process"/>
    <property type="evidence" value="ECO:0007669"/>
    <property type="project" value="InterPro"/>
</dbReference>
<dbReference type="AlphaFoldDB" id="A0A512AVJ0"/>
<dbReference type="InterPro" id="IPR008929">
    <property type="entry name" value="Chondroitin_lyas"/>
</dbReference>
<dbReference type="RefSeq" id="WP_246150847.1">
    <property type="nucleotide sequence ID" value="NZ_BJYS01000007.1"/>
</dbReference>
<organism evidence="1 2">
    <name type="scientific">Adhaeribacter aerolatus</name>
    <dbReference type="NCBI Taxonomy" id="670289"/>
    <lineage>
        <taxon>Bacteria</taxon>
        <taxon>Pseudomonadati</taxon>
        <taxon>Bacteroidota</taxon>
        <taxon>Cytophagia</taxon>
        <taxon>Cytophagales</taxon>
        <taxon>Hymenobacteraceae</taxon>
        <taxon>Adhaeribacter</taxon>
    </lineage>
</organism>
<dbReference type="PROSITE" id="PS51257">
    <property type="entry name" value="PROKAR_LIPOPROTEIN"/>
    <property type="match status" value="1"/>
</dbReference>
<proteinExistence type="predicted"/>
<sequence length="543" mass="63115">MQLIKKNDIWKICFIIPLTGFLFSGCHSINYKKEDFKTAFENGKLANESYDRSLRLTHAWVQRKDSASGLIPSNFTKKKDVWEPHNAGADNYAFMVLTSYLLDKELLNGEMLQMLNQERKLTSRIKSLPDTYSFSKRSFDTAQPDKNWIVFGTSEYIKDGLVPLTEYMGPSPWRDRMMEMLGDLPEVYSVLKNIDQLGDYKVASEEVNGEMLQTLCRVYWMTGDEKYLDWAIKIGDYYLKGEHDLTQIDYLRLRDHGCEIIGGLSELYVTLHYSRPEIKKQYQPAYYRLLDKVLASGRNEDGLFYNAINPKTGTPADSKTADTFGYVFDAYYAVFLVDKKEEYRQAVLKGLRSLKKKYRNFEWEGTSHDGYADAIEGGINLYNREPESSLKEWIDSEMKVMWAMQKEDGIVGGGWPDGNFSRTNIMYSLWKTQGTHVLPWRKDIILGAEGNSDTLRIALSAVQKWHGKLTFDYKRHKENLHLPIDYPRLNQFPEWFTVDKEAKYNLEIVNQNKQQVLTGEQLINGIPLELNQNEEYHIVVTRR</sequence>
<reference evidence="1 2" key="1">
    <citation type="submission" date="2019-07" db="EMBL/GenBank/DDBJ databases">
        <title>Whole genome shotgun sequence of Adhaeribacter aerolatus NBRC 106133.</title>
        <authorList>
            <person name="Hosoyama A."/>
            <person name="Uohara A."/>
            <person name="Ohji S."/>
            <person name="Ichikawa N."/>
        </authorList>
    </citation>
    <scope>NUCLEOTIDE SEQUENCE [LARGE SCALE GENOMIC DNA]</scope>
    <source>
        <strain evidence="1 2">NBRC 106133</strain>
    </source>
</reference>
<dbReference type="Gene3D" id="1.50.10.100">
    <property type="entry name" value="Chondroitin AC/alginate lyase"/>
    <property type="match status" value="1"/>
</dbReference>
<evidence type="ECO:0008006" key="3">
    <source>
        <dbReference type="Google" id="ProtNLM"/>
    </source>
</evidence>
<comment type="caution">
    <text evidence="1">The sequence shown here is derived from an EMBL/GenBank/DDBJ whole genome shotgun (WGS) entry which is preliminary data.</text>
</comment>
<name>A0A512AVJ0_9BACT</name>
<dbReference type="SUPFAM" id="SSF48208">
    <property type="entry name" value="Six-hairpin glycosidases"/>
    <property type="match status" value="1"/>
</dbReference>